<dbReference type="OrthoDB" id="160374at2759"/>
<evidence type="ECO:0000313" key="2">
    <source>
        <dbReference type="EMBL" id="KAA8911066.1"/>
    </source>
</evidence>
<dbReference type="PANTHER" id="PTHR15682">
    <property type="entry name" value="UNHEALTHY RIBOSOME BIOGENESIS PROTEIN 2 HOMOLOG"/>
    <property type="match status" value="1"/>
</dbReference>
<keyword evidence="3" id="KW-1185">Reference proteome</keyword>
<reference evidence="2" key="1">
    <citation type="journal article" date="2019" name="G3 (Bethesda)">
        <title>Genome Assemblies of Two Rare Opportunistic Yeast Pathogens: Diutina rugosa (syn. Candida rugosa) and Trichomonascus ciferrii (syn. Candida ciferrii).</title>
        <authorList>
            <person name="Mixao V."/>
            <person name="Saus E."/>
            <person name="Hansen A.P."/>
            <person name="Lass-Florl C."/>
            <person name="Gabaldon T."/>
        </authorList>
    </citation>
    <scope>NUCLEOTIDE SEQUENCE</scope>
    <source>
        <strain evidence="2">CBS 4856</strain>
    </source>
</reference>
<dbReference type="Proteomes" id="UP000761534">
    <property type="component" value="Unassembled WGS sequence"/>
</dbReference>
<dbReference type="SUPFAM" id="SSF48371">
    <property type="entry name" value="ARM repeat"/>
    <property type="match status" value="1"/>
</dbReference>
<dbReference type="AlphaFoldDB" id="A0A642V8K7"/>
<dbReference type="Pfam" id="PF10441">
    <property type="entry name" value="Urb2"/>
    <property type="match status" value="1"/>
</dbReference>
<comment type="caution">
    <text evidence="2">The sequence shown here is derived from an EMBL/GenBank/DDBJ whole genome shotgun (WGS) entry which is preliminary data.</text>
</comment>
<dbReference type="InterPro" id="IPR016024">
    <property type="entry name" value="ARM-type_fold"/>
</dbReference>
<name>A0A642V8K7_9ASCO</name>
<proteinExistence type="predicted"/>
<dbReference type="InterPro" id="IPR018849">
    <property type="entry name" value="Urb2/Npa2_C"/>
</dbReference>
<gene>
    <name evidence="2" type="ORF">TRICI_003947</name>
</gene>
<evidence type="ECO:0000313" key="3">
    <source>
        <dbReference type="Proteomes" id="UP000761534"/>
    </source>
</evidence>
<protein>
    <recommendedName>
        <fullName evidence="1">Nucleolar 27S pre-rRNA processing Urb2/Npa2 C-terminal domain-containing protein</fullName>
    </recommendedName>
</protein>
<dbReference type="InterPro" id="IPR052609">
    <property type="entry name" value="Ribosome_Biogenesis_Reg"/>
</dbReference>
<dbReference type="EMBL" id="SWFS01000295">
    <property type="protein sequence ID" value="KAA8911066.1"/>
    <property type="molecule type" value="Genomic_DNA"/>
</dbReference>
<organism evidence="2 3">
    <name type="scientific">Trichomonascus ciferrii</name>
    <dbReference type="NCBI Taxonomy" id="44093"/>
    <lineage>
        <taxon>Eukaryota</taxon>
        <taxon>Fungi</taxon>
        <taxon>Dikarya</taxon>
        <taxon>Ascomycota</taxon>
        <taxon>Saccharomycotina</taxon>
        <taxon>Dipodascomycetes</taxon>
        <taxon>Dipodascales</taxon>
        <taxon>Trichomonascaceae</taxon>
        <taxon>Trichomonascus</taxon>
        <taxon>Trichomonascus ciferrii complex</taxon>
    </lineage>
</organism>
<accession>A0A642V8K7</accession>
<evidence type="ECO:0000259" key="1">
    <source>
        <dbReference type="Pfam" id="PF10441"/>
    </source>
</evidence>
<dbReference type="GO" id="GO:0042254">
    <property type="term" value="P:ribosome biogenesis"/>
    <property type="evidence" value="ECO:0007669"/>
    <property type="project" value="TreeGrafter"/>
</dbReference>
<dbReference type="VEuPathDB" id="FungiDB:TRICI_003947"/>
<dbReference type="GO" id="GO:0005730">
    <property type="term" value="C:nucleolus"/>
    <property type="evidence" value="ECO:0007669"/>
    <property type="project" value="TreeGrafter"/>
</dbReference>
<feature type="domain" description="Nucleolar 27S pre-rRNA processing Urb2/Npa2 C-terminal" evidence="1">
    <location>
        <begin position="842"/>
        <end position="1064"/>
    </location>
</feature>
<sequence>MCSSLEQLLSTDFDCLRPIISVCINSGLKTKKLVSKTFIPAFSLCVSTGSLPGEVRRAVDAVVFSLLTLYSGDDKEVAQLIQQGLSGASNAGSVVQTIEIIFEMVTGDPKLRSKSTDYFDQLVATVPESTYRLLQVASKRNIRFVDKQLEGVVKGNLDTADWKLFAEIAQIDGDVIFGLSDEIFSKLDDKSLDCVEFCQTLVKLYSHTRDFPEFFLRWDKLLRENVIWQTPGIIEEVRNGLKSLSSDQFDKIFKTLIESINNNSENSDDEPRRKKQKVEEESVRVGLLPLITVVKCLLSGPERLLVTATYNNLETLLAFENGIKDPRLWELKYLVLSVDQTLVWRYKEQHYDQFKNLKLSKKDHPDLWFHTAQVGFRVSEVSETEDGVAVDYLKYLKKYSSSPIPDLKRISARWIVLADAKFTDDELETLCDLYLQYTDAFLQLVSQELFYDQPRIFKHMVDRLIKELEKTPDDAFTLAKAIGYFPPELFTKQMRQSEEQMVNVLCKLEIDKYEKNPSIQLTEKMLIVRTALSNLLKQPTGLSRLETKFEELEELLERRFSHYSQEMDGLSTDISESVLRYHAQHFKSGNKSSEEFIKTAVKRLLKLQQSKIISPKGDVKVMKYLWVLKLSCIVISELLDLVDFEKEGFQKSTITGTAKTLGLLSETMGSADSMEAVLLLNHVTEMAGNIQNHDLSPLFDSASTLFEKSIKGLNNERQDFGSLARQSFLLLCESAGDSEDGLFITSRFVFLSIYENAESLFKSYTHFLSKLNAEKLKKIYDAVVVECFSTTGELGFEYMETLNALFSVMGRDGSLDHEAFTKVLSLASEKCSIFGEKSLLTYLQLIKLVLREKTWLISQYGLELILSMICKINSPQGPHFSPSSDTVGEEIYVEMTLVVSSVLLFHRHRINGRHHLVMQVFKSLLRSLTNKTNLKKQDRAGWLRQNMGIACSEAYARVLSNLCEPNIQSIRERGGKNNLTSSSAQAKKELAKYVHVLLLSYCQFTLNPRFSKDVAESLRHGFYAVFDVLGPDGQRFTSSLMDPSTRDIFRSIYDDYAKNGKWREE</sequence>
<dbReference type="PANTHER" id="PTHR15682:SF2">
    <property type="entry name" value="UNHEALTHY RIBOSOME BIOGENESIS PROTEIN 2 HOMOLOG"/>
    <property type="match status" value="1"/>
</dbReference>